<gene>
    <name evidence="1" type="ORF">ACD_2C00190G0002</name>
</gene>
<accession>K2GG20</accession>
<comment type="caution">
    <text evidence="1">The sequence shown here is derived from an EMBL/GenBank/DDBJ whole genome shotgun (WGS) entry which is preliminary data.</text>
</comment>
<proteinExistence type="predicted"/>
<sequence>MYCKQKTKKNIEKAKKSLYFFCILSRFVIEFIKLT</sequence>
<dbReference type="AlphaFoldDB" id="K2GG20"/>
<dbReference type="EMBL" id="AMFJ01000190">
    <property type="protein sequence ID" value="EKE29314.1"/>
    <property type="molecule type" value="Genomic_DNA"/>
</dbReference>
<evidence type="ECO:0000313" key="1">
    <source>
        <dbReference type="EMBL" id="EKE29314.1"/>
    </source>
</evidence>
<organism evidence="1">
    <name type="scientific">uncultured bacterium</name>
    <name type="common">gcode 4</name>
    <dbReference type="NCBI Taxonomy" id="1234023"/>
    <lineage>
        <taxon>Bacteria</taxon>
        <taxon>environmental samples</taxon>
    </lineage>
</organism>
<protein>
    <submittedName>
        <fullName evidence="1">Uncharacterized protein</fullName>
    </submittedName>
</protein>
<name>K2GG20_9BACT</name>
<reference evidence="1" key="1">
    <citation type="journal article" date="2012" name="Science">
        <title>Fermentation, hydrogen, and sulfur metabolism in multiple uncultivated bacterial phyla.</title>
        <authorList>
            <person name="Wrighton K.C."/>
            <person name="Thomas B.C."/>
            <person name="Sharon I."/>
            <person name="Miller C.S."/>
            <person name="Castelle C.J."/>
            <person name="VerBerkmoes N.C."/>
            <person name="Wilkins M.J."/>
            <person name="Hettich R.L."/>
            <person name="Lipton M.S."/>
            <person name="Williams K.H."/>
            <person name="Long P.E."/>
            <person name="Banfield J.F."/>
        </authorList>
    </citation>
    <scope>NUCLEOTIDE SEQUENCE [LARGE SCALE GENOMIC DNA]</scope>
</reference>